<evidence type="ECO:0000256" key="2">
    <source>
        <dbReference type="ARBA" id="ARBA00004141"/>
    </source>
</evidence>
<comment type="function">
    <text evidence="1">This protein catalyzes the committed step to the synthesis of the acidic phospholipids.</text>
</comment>
<evidence type="ECO:0000256" key="10">
    <source>
        <dbReference type="ARBA" id="ARBA00023209"/>
    </source>
</evidence>
<keyword evidence="6 14" id="KW-0812">Transmembrane</keyword>
<comment type="subcellular location">
    <subcellularLocation>
        <location evidence="2">Membrane</location>
        <topology evidence="2">Multi-pass membrane protein</topology>
    </subcellularLocation>
</comment>
<organism evidence="15 16">
    <name type="scientific">Eggerthia catenaformis OT 569 = DSM 20559</name>
    <dbReference type="NCBI Taxonomy" id="999415"/>
    <lineage>
        <taxon>Bacteria</taxon>
        <taxon>Bacillati</taxon>
        <taxon>Bacillota</taxon>
        <taxon>Erysipelotrichia</taxon>
        <taxon>Erysipelotrichales</taxon>
        <taxon>Coprobacillaceae</taxon>
        <taxon>Eggerthia</taxon>
    </lineage>
</organism>
<reference evidence="15 16" key="1">
    <citation type="submission" date="2013-02" db="EMBL/GenBank/DDBJ databases">
        <title>The Genome Sequence of Lactobacillus catenaformis F0143.</title>
        <authorList>
            <consortium name="The Broad Institute Genome Sequencing Platform"/>
            <person name="Earl A."/>
            <person name="Ward D."/>
            <person name="Feldgarden M."/>
            <person name="Gevers D."/>
            <person name="Izard J."/>
            <person name="Blanton J.M."/>
            <person name="Mathney J."/>
            <person name="Dewhirst F.E."/>
            <person name="Young S.K."/>
            <person name="Zeng Q."/>
            <person name="Gargeya S."/>
            <person name="Fitzgerald M."/>
            <person name="Haas B."/>
            <person name="Abouelleil A."/>
            <person name="Alvarado L."/>
            <person name="Arachchi H.M."/>
            <person name="Berlin A."/>
            <person name="Chapman S.B."/>
            <person name="Gearin G."/>
            <person name="Goldberg J."/>
            <person name="Griggs A."/>
            <person name="Gujja S."/>
            <person name="Hansen M."/>
            <person name="Heiman D."/>
            <person name="Howarth C."/>
            <person name="Larimer J."/>
            <person name="Lui A."/>
            <person name="MacDonald P.J.P."/>
            <person name="McCowen C."/>
            <person name="Montmayeur A."/>
            <person name="Murphy C."/>
            <person name="Neiman D."/>
            <person name="Pearson M."/>
            <person name="Priest M."/>
            <person name="Roberts A."/>
            <person name="Saif S."/>
            <person name="Shea T."/>
            <person name="Sisk P."/>
            <person name="Stolte C."/>
            <person name="Sykes S."/>
            <person name="Wortman J."/>
            <person name="Nusbaum C."/>
            <person name="Birren B."/>
        </authorList>
    </citation>
    <scope>NUCLEOTIDE SEQUENCE [LARGE SCALE GENOMIC DNA]</scope>
    <source>
        <strain evidence="15 16">OT 569</strain>
    </source>
</reference>
<keyword evidence="4" id="KW-0444">Lipid biosynthesis</keyword>
<keyword evidence="8" id="KW-0443">Lipid metabolism</keyword>
<keyword evidence="16" id="KW-1185">Reference proteome</keyword>
<evidence type="ECO:0000256" key="6">
    <source>
        <dbReference type="ARBA" id="ARBA00022692"/>
    </source>
</evidence>
<dbReference type="AlphaFoldDB" id="M2NDR1"/>
<dbReference type="Gene3D" id="1.20.120.1760">
    <property type="match status" value="1"/>
</dbReference>
<evidence type="ECO:0000256" key="3">
    <source>
        <dbReference type="ARBA" id="ARBA00010441"/>
    </source>
</evidence>
<dbReference type="OrthoDB" id="9796672at2"/>
<dbReference type="GO" id="GO:0008444">
    <property type="term" value="F:CDP-diacylglycerol-glycerol-3-phosphate 3-phosphatidyltransferase activity"/>
    <property type="evidence" value="ECO:0007669"/>
    <property type="project" value="InterPro"/>
</dbReference>
<protein>
    <recommendedName>
        <fullName evidence="12">Phosphatidylglycerophosphate synthase</fullName>
    </recommendedName>
</protein>
<feature type="transmembrane region" description="Helical" evidence="14">
    <location>
        <begin position="130"/>
        <end position="148"/>
    </location>
</feature>
<keyword evidence="5 13" id="KW-0808">Transferase</keyword>
<evidence type="ECO:0000256" key="5">
    <source>
        <dbReference type="ARBA" id="ARBA00022679"/>
    </source>
</evidence>
<dbReference type="Pfam" id="PF01066">
    <property type="entry name" value="CDP-OH_P_transf"/>
    <property type="match status" value="1"/>
</dbReference>
<dbReference type="Proteomes" id="UP000011758">
    <property type="component" value="Unassembled WGS sequence"/>
</dbReference>
<gene>
    <name evidence="15" type="ORF">HMPREF9943_01289</name>
</gene>
<evidence type="ECO:0000256" key="12">
    <source>
        <dbReference type="ARBA" id="ARBA00033018"/>
    </source>
</evidence>
<dbReference type="InterPro" id="IPR050324">
    <property type="entry name" value="CDP-alcohol_PTase-I"/>
</dbReference>
<comment type="similarity">
    <text evidence="3 13">Belongs to the CDP-alcohol phosphatidyltransferase class-I family.</text>
</comment>
<keyword evidence="10" id="KW-0594">Phospholipid biosynthesis</keyword>
<feature type="transmembrane region" description="Helical" evidence="14">
    <location>
        <begin position="38"/>
        <end position="54"/>
    </location>
</feature>
<proteinExistence type="inferred from homology"/>
<feature type="transmembrane region" description="Helical" evidence="14">
    <location>
        <begin position="100"/>
        <end position="118"/>
    </location>
</feature>
<dbReference type="GO" id="GO:0006655">
    <property type="term" value="P:phosphatidylglycerol biosynthetic process"/>
    <property type="evidence" value="ECO:0007669"/>
    <property type="project" value="UniProtKB-UniPathway"/>
</dbReference>
<evidence type="ECO:0000256" key="13">
    <source>
        <dbReference type="RuleBase" id="RU003750"/>
    </source>
</evidence>
<evidence type="ECO:0000313" key="15">
    <source>
        <dbReference type="EMBL" id="EMD16363.1"/>
    </source>
</evidence>
<evidence type="ECO:0000256" key="7">
    <source>
        <dbReference type="ARBA" id="ARBA00022989"/>
    </source>
</evidence>
<evidence type="ECO:0000256" key="4">
    <source>
        <dbReference type="ARBA" id="ARBA00022516"/>
    </source>
</evidence>
<dbReference type="PIRSF" id="PIRSF000847">
    <property type="entry name" value="Phos_ph_gly_syn"/>
    <property type="match status" value="1"/>
</dbReference>
<dbReference type="InterPro" id="IPR004570">
    <property type="entry name" value="Phosphatidylglycerol_P_synth"/>
</dbReference>
<feature type="transmembrane region" description="Helical" evidence="14">
    <location>
        <begin position="154"/>
        <end position="176"/>
    </location>
</feature>
<keyword evidence="9 14" id="KW-0472">Membrane</keyword>
<name>M2NDR1_9FIRM</name>
<dbReference type="PANTHER" id="PTHR14269">
    <property type="entry name" value="CDP-DIACYLGLYCEROL--GLYCEROL-3-PHOSPHATE 3-PHOSPHATIDYLTRANSFERASE-RELATED"/>
    <property type="match status" value="1"/>
</dbReference>
<comment type="caution">
    <text evidence="15">The sequence shown here is derived from an EMBL/GenBank/DDBJ whole genome shotgun (WGS) entry which is preliminary data.</text>
</comment>
<dbReference type="PATRIC" id="fig|999415.3.peg.1308"/>
<dbReference type="EMBL" id="AGEJ01000021">
    <property type="protein sequence ID" value="EMD16363.1"/>
    <property type="molecule type" value="Genomic_DNA"/>
</dbReference>
<dbReference type="eggNOG" id="COG0558">
    <property type="taxonomic scope" value="Bacteria"/>
</dbReference>
<dbReference type="BioCyc" id="ECAT999415-HMP:GTTI-1323-MONOMER"/>
<dbReference type="PANTHER" id="PTHR14269:SF11">
    <property type="entry name" value="CDP-DIACYLGLYCEROL--GLYCEROL-3-PHOSPHATE 3-PHOSPHATIDYLTRANSFERASE"/>
    <property type="match status" value="1"/>
</dbReference>
<dbReference type="UniPathway" id="UPA00084">
    <property type="reaction ID" value="UER00503"/>
</dbReference>
<accession>M2NDR1</accession>
<keyword evidence="11" id="KW-1208">Phospholipid metabolism</keyword>
<evidence type="ECO:0000256" key="1">
    <source>
        <dbReference type="ARBA" id="ARBA00003973"/>
    </source>
</evidence>
<sequence>MFSKKEIFSIPNLISYIRLLLIPVFAYVYLVIETGSTHYFTVLLLIACSLTDYLDGRIARKYQMVTQLGKLIDPVADKLYQLILAIILSFNYQYMKVVCILIIAENSILFFYGGYIYLKYHMFINGAKLPGKIATAVFFVFTIILTLWDLSSSVISLIMIIVMAMTLLNALIFYTLDLHKMHKQGLKAYE</sequence>
<dbReference type="InterPro" id="IPR000462">
    <property type="entry name" value="CDP-OH_P_trans"/>
</dbReference>
<evidence type="ECO:0000256" key="11">
    <source>
        <dbReference type="ARBA" id="ARBA00023264"/>
    </source>
</evidence>
<dbReference type="PROSITE" id="PS00379">
    <property type="entry name" value="CDP_ALCOHOL_P_TRANSF"/>
    <property type="match status" value="1"/>
</dbReference>
<dbReference type="InterPro" id="IPR043130">
    <property type="entry name" value="CDP-OH_PTrfase_TM_dom"/>
</dbReference>
<evidence type="ECO:0000256" key="9">
    <source>
        <dbReference type="ARBA" id="ARBA00023136"/>
    </source>
</evidence>
<evidence type="ECO:0000256" key="8">
    <source>
        <dbReference type="ARBA" id="ARBA00023098"/>
    </source>
</evidence>
<feature type="transmembrane region" description="Helical" evidence="14">
    <location>
        <begin position="12"/>
        <end position="32"/>
    </location>
</feature>
<evidence type="ECO:0000256" key="14">
    <source>
        <dbReference type="SAM" id="Phobius"/>
    </source>
</evidence>
<keyword evidence="7 14" id="KW-1133">Transmembrane helix</keyword>
<evidence type="ECO:0000313" key="16">
    <source>
        <dbReference type="Proteomes" id="UP000011758"/>
    </source>
</evidence>
<dbReference type="InterPro" id="IPR048254">
    <property type="entry name" value="CDP_ALCOHOL_P_TRANSF_CS"/>
</dbReference>
<dbReference type="GO" id="GO:0016020">
    <property type="term" value="C:membrane"/>
    <property type="evidence" value="ECO:0007669"/>
    <property type="project" value="UniProtKB-SubCell"/>
</dbReference>
<dbReference type="STRING" id="999415.HMPREF9943_01289"/>
<dbReference type="RefSeq" id="WP_004803240.1">
    <property type="nucleotide sequence ID" value="NZ_KB446648.1"/>
</dbReference>